<evidence type="ECO:0000313" key="3">
    <source>
        <dbReference type="Proteomes" id="UP001596317"/>
    </source>
</evidence>
<dbReference type="Gene3D" id="2.60.40.10">
    <property type="entry name" value="Immunoglobulins"/>
    <property type="match status" value="1"/>
</dbReference>
<keyword evidence="3" id="KW-1185">Reference proteome</keyword>
<evidence type="ECO:0008006" key="4">
    <source>
        <dbReference type="Google" id="ProtNLM"/>
    </source>
</evidence>
<accession>A0ABW1ZDY7</accession>
<dbReference type="Proteomes" id="UP001596317">
    <property type="component" value="Unassembled WGS sequence"/>
</dbReference>
<reference evidence="3" key="1">
    <citation type="journal article" date="2019" name="Int. J. Syst. Evol. Microbiol.">
        <title>The Global Catalogue of Microorganisms (GCM) 10K type strain sequencing project: providing services to taxonomists for standard genome sequencing and annotation.</title>
        <authorList>
            <consortium name="The Broad Institute Genomics Platform"/>
            <consortium name="The Broad Institute Genome Sequencing Center for Infectious Disease"/>
            <person name="Wu L."/>
            <person name="Ma J."/>
        </authorList>
    </citation>
    <scope>NUCLEOTIDE SEQUENCE [LARGE SCALE GENOMIC DNA]</scope>
    <source>
        <strain evidence="3">CCUG 63830</strain>
    </source>
</reference>
<dbReference type="RefSeq" id="WP_380053440.1">
    <property type="nucleotide sequence ID" value="NZ_JBHSWB010000001.1"/>
</dbReference>
<proteinExistence type="predicted"/>
<gene>
    <name evidence="2" type="ORF">ACFP90_00510</name>
</gene>
<comment type="caution">
    <text evidence="2">The sequence shown here is derived from an EMBL/GenBank/DDBJ whole genome shotgun (WGS) entry which is preliminary data.</text>
</comment>
<name>A0ABW1ZDY7_9DEIO</name>
<sequence length="162" mass="16532">MTDVALTGNPRFAASSAETQPPRDQVRLALPDLTVTAFSAVYSGVCRAGQALVTAQVTVRNVGGAPSPARPDVGVVQVVDTRDEGQPSGYRGNGVGLGALAPGQSATVTIPVYFPSTQPADAPGAHTYAARVNFGAYFPEASTANNRFGGVQTVTVPAGDCR</sequence>
<dbReference type="EMBL" id="JBHSWB010000001">
    <property type="protein sequence ID" value="MFC6659006.1"/>
    <property type="molecule type" value="Genomic_DNA"/>
</dbReference>
<dbReference type="InterPro" id="IPR013783">
    <property type="entry name" value="Ig-like_fold"/>
</dbReference>
<feature type="region of interest" description="Disordered" evidence="1">
    <location>
        <begin position="1"/>
        <end position="23"/>
    </location>
</feature>
<evidence type="ECO:0000256" key="1">
    <source>
        <dbReference type="SAM" id="MobiDB-lite"/>
    </source>
</evidence>
<organism evidence="2 3">
    <name type="scientific">Deinococcus multiflagellatus</name>
    <dbReference type="NCBI Taxonomy" id="1656887"/>
    <lineage>
        <taxon>Bacteria</taxon>
        <taxon>Thermotogati</taxon>
        <taxon>Deinococcota</taxon>
        <taxon>Deinococci</taxon>
        <taxon>Deinococcales</taxon>
        <taxon>Deinococcaceae</taxon>
        <taxon>Deinococcus</taxon>
    </lineage>
</organism>
<protein>
    <recommendedName>
        <fullName evidence="4">CARDB domain-containing protein</fullName>
    </recommendedName>
</protein>
<evidence type="ECO:0000313" key="2">
    <source>
        <dbReference type="EMBL" id="MFC6659006.1"/>
    </source>
</evidence>